<dbReference type="InterPro" id="IPR035892">
    <property type="entry name" value="C2_domain_sf"/>
</dbReference>
<sequence>MQEDAMQAALPKMVKGVRVADFGQGNESMRILGIRWLEAGDATEDTHGMPGEEGDFANFEIAVAYRSRPHENGPKGLKKRSRNAHLLIEFWSVGGLRLPVWVEVTGFLATARMRVQLTSNPPFLSLAIVTLLGQPKVNVSCVPITKNFLNIMDVPIMNKFLRSSIDQAISTYVAPRSLTLDLKTLLGGAEKTNTDAIGVLFIRVISAEGFKDGDGGKKWLSEEKKRGDPIIQNEGLLVWAESDPMLLGQTETDADENVRLQLWDSDRTTADDLLGLVQVSLKDLITNDVTKNCISAREDCFCDYDGESCPGKVLWGVGFFEKTKLNDYLKRRGYVDAESTTRKIEEEAERKLREAKGLDEFGQVEQQKAEDLKERTDEIISGSGSEPTGEYQAESWLEVDKIRESGVNKGAEDEEGDDLPSSYCSVNINHQKFVASTERFLRDWHTTTLIISVRDSREHEADPLLGVVVLPLHRVFSNRSQVTSSYPLVGGIGYGRLRLSLIFRSVYLQLPRPLAGWNTGTLEMFPHASASGLPNDLLQCRLLFRTLYAKRKMFASSSNPGEWNRKHLDLPILLAYSIGPDTTPAWAVLWLKDIVDDEMMELELPVCRGHMKRAVNNCVSEGEVIGSLRLKLRFWPGLSGYHQSVAGADWDMRDVMEMLEAAEDAREVEEYCSDVSMSSSSDSDSGEEDDWKRRFKDELKEYKHKHKDLHRRHRGLMQFRAARKFAWIRHGIKERGYEIGHETKARWKHRSGYPDGGEMETEV</sequence>
<accession>A0A5J5EU06</accession>
<organism evidence="4 5">
    <name type="scientific">Sphaerosporella brunnea</name>
    <dbReference type="NCBI Taxonomy" id="1250544"/>
    <lineage>
        <taxon>Eukaryota</taxon>
        <taxon>Fungi</taxon>
        <taxon>Dikarya</taxon>
        <taxon>Ascomycota</taxon>
        <taxon>Pezizomycotina</taxon>
        <taxon>Pezizomycetes</taxon>
        <taxon>Pezizales</taxon>
        <taxon>Pyronemataceae</taxon>
        <taxon>Sphaerosporella</taxon>
    </lineage>
</organism>
<keyword evidence="5" id="KW-1185">Reference proteome</keyword>
<comment type="caution">
    <text evidence="4">The sequence shown here is derived from an EMBL/GenBank/DDBJ whole genome shotgun (WGS) entry which is preliminary data.</text>
</comment>
<dbReference type="SUPFAM" id="SSF49562">
    <property type="entry name" value="C2 domain (Calcium/lipid-binding domain, CaLB)"/>
    <property type="match status" value="2"/>
</dbReference>
<reference evidence="4 5" key="1">
    <citation type="submission" date="2019-09" db="EMBL/GenBank/DDBJ databases">
        <title>Draft genome of the ectomycorrhizal ascomycete Sphaerosporella brunnea.</title>
        <authorList>
            <consortium name="DOE Joint Genome Institute"/>
            <person name="Benucci G.M."/>
            <person name="Marozzi G."/>
            <person name="Antonielli L."/>
            <person name="Sanchez S."/>
            <person name="Marco P."/>
            <person name="Wang X."/>
            <person name="Falini L.B."/>
            <person name="Barry K."/>
            <person name="Haridas S."/>
            <person name="Lipzen A."/>
            <person name="Labutti K."/>
            <person name="Grigoriev I.V."/>
            <person name="Murat C."/>
            <person name="Martin F."/>
            <person name="Albertini E."/>
            <person name="Donnini D."/>
            <person name="Bonito G."/>
        </authorList>
    </citation>
    <scope>NUCLEOTIDE SEQUENCE [LARGE SCALE GENOMIC DNA]</scope>
    <source>
        <strain evidence="4 5">Sb_GMNB300</strain>
    </source>
</reference>
<dbReference type="OrthoDB" id="419768at2759"/>
<evidence type="ECO:0000256" key="1">
    <source>
        <dbReference type="SAM" id="MobiDB-lite"/>
    </source>
</evidence>
<dbReference type="Pfam" id="PF25331">
    <property type="entry name" value="C2_Mug190_3rd"/>
    <property type="match status" value="1"/>
</dbReference>
<dbReference type="Pfam" id="PF00168">
    <property type="entry name" value="C2"/>
    <property type="match status" value="1"/>
</dbReference>
<dbReference type="Pfam" id="PF25669">
    <property type="entry name" value="SMP_MUG190-like"/>
    <property type="match status" value="1"/>
</dbReference>
<evidence type="ECO:0000313" key="4">
    <source>
        <dbReference type="EMBL" id="KAA8903088.1"/>
    </source>
</evidence>
<feature type="compositionally biased region" description="Basic and acidic residues" evidence="1">
    <location>
        <begin position="367"/>
        <end position="378"/>
    </location>
</feature>
<evidence type="ECO:0000313" key="5">
    <source>
        <dbReference type="Proteomes" id="UP000326924"/>
    </source>
</evidence>
<dbReference type="Proteomes" id="UP000326924">
    <property type="component" value="Unassembled WGS sequence"/>
</dbReference>
<dbReference type="PANTHER" id="PTHR47348">
    <property type="entry name" value="MEIOTICALLY UP-REGULATED GENE 190 PROTEIN"/>
    <property type="match status" value="1"/>
</dbReference>
<dbReference type="InterPro" id="IPR000008">
    <property type="entry name" value="C2_dom"/>
</dbReference>
<feature type="domain" description="Meiotically up-regulated Mug190 protein third C2" evidence="3">
    <location>
        <begin position="578"/>
        <end position="638"/>
    </location>
</feature>
<name>A0A5J5EU06_9PEZI</name>
<dbReference type="InParanoid" id="A0A5J5EU06"/>
<dbReference type="Gene3D" id="2.60.40.150">
    <property type="entry name" value="C2 domain"/>
    <property type="match status" value="1"/>
</dbReference>
<dbReference type="PANTHER" id="PTHR47348:SF2">
    <property type="entry name" value="MEIOTICALLY UP-REGULATED 190 PROTEIN"/>
    <property type="match status" value="1"/>
</dbReference>
<dbReference type="AlphaFoldDB" id="A0A5J5EU06"/>
<evidence type="ECO:0000259" key="2">
    <source>
        <dbReference type="Pfam" id="PF00168"/>
    </source>
</evidence>
<protein>
    <submittedName>
        <fullName evidence="4">Uncharacterized protein</fullName>
    </submittedName>
</protein>
<feature type="domain" description="C2" evidence="2">
    <location>
        <begin position="249"/>
        <end position="289"/>
    </location>
</feature>
<gene>
    <name evidence="4" type="ORF">FN846DRAFT_908234</name>
</gene>
<dbReference type="EMBL" id="VXIS01000122">
    <property type="protein sequence ID" value="KAA8903088.1"/>
    <property type="molecule type" value="Genomic_DNA"/>
</dbReference>
<evidence type="ECO:0000259" key="3">
    <source>
        <dbReference type="Pfam" id="PF25331"/>
    </source>
</evidence>
<feature type="region of interest" description="Disordered" evidence="1">
    <location>
        <begin position="367"/>
        <end position="390"/>
    </location>
</feature>
<dbReference type="CDD" id="cd21676">
    <property type="entry name" value="SMP_Mug190"/>
    <property type="match status" value="1"/>
</dbReference>
<dbReference type="InterPro" id="IPR057349">
    <property type="entry name" value="C2_Mug190_3rd"/>
</dbReference>
<proteinExistence type="predicted"/>